<evidence type="ECO:0000256" key="1">
    <source>
        <dbReference type="ARBA" id="ARBA00004167"/>
    </source>
</evidence>
<proteinExistence type="predicted"/>
<dbReference type="InterPro" id="IPR050685">
    <property type="entry name" value="LDLR"/>
</dbReference>
<dbReference type="GO" id="GO:0005886">
    <property type="term" value="C:plasma membrane"/>
    <property type="evidence" value="ECO:0007669"/>
    <property type="project" value="TreeGrafter"/>
</dbReference>
<keyword evidence="11" id="KW-0732">Signal</keyword>
<dbReference type="EMBL" id="CAJNOK010012657">
    <property type="protein sequence ID" value="CAF1168076.1"/>
    <property type="molecule type" value="Genomic_DNA"/>
</dbReference>
<dbReference type="Gene3D" id="4.10.400.10">
    <property type="entry name" value="Low-density Lipoprotein Receptor"/>
    <property type="match status" value="4"/>
</dbReference>
<evidence type="ECO:0000256" key="11">
    <source>
        <dbReference type="SAM" id="SignalP"/>
    </source>
</evidence>
<evidence type="ECO:0000256" key="4">
    <source>
        <dbReference type="ARBA" id="ARBA00022525"/>
    </source>
</evidence>
<evidence type="ECO:0000313" key="16">
    <source>
        <dbReference type="Proteomes" id="UP000677228"/>
    </source>
</evidence>
<dbReference type="GO" id="GO:0016192">
    <property type="term" value="P:vesicle-mediated transport"/>
    <property type="evidence" value="ECO:0007669"/>
    <property type="project" value="UniProtKB-ARBA"/>
</dbReference>
<dbReference type="GO" id="GO:0005576">
    <property type="term" value="C:extracellular region"/>
    <property type="evidence" value="ECO:0007669"/>
    <property type="project" value="UniProtKB-SubCell"/>
</dbReference>
<keyword evidence="8" id="KW-0472">Membrane</keyword>
<evidence type="ECO:0000313" key="14">
    <source>
        <dbReference type="EMBL" id="CAF1168076.1"/>
    </source>
</evidence>
<sequence length="607" mass="66886">MLRIVLLFSLSLSQTILFDYEQAIANITNVNDSVLSSFLRVQQRTTAARFDNIRRGVESIQLSFKEQISIVNYCAINCLNPGSGRACIPKHWMCDGGAPDCQDGSDEDPRYCGILTLSFQIVLDLNTYNFVALGECNNNETRCVNPDLSRETIMPTTTLSTPRTSTDPILEIIELYRRACGVGGGIIALLLAADCQMNCLNPLNGSKCFAKQWLCDGILDCADASDEDPRYCARDRLCTWNETRCVNPGSGRQCIPKHYMCDGGSPDCQDASDEDPRYCGKRRKYLTQQSYTITKTLPPTTAAGINYCAINCLNPGSGRACIPKHWMCDGGGTCISKQWMCDGHRDCLDGSDEDLRYCAVSHCAINCVRPGNGRQCIPKAWMCDGDRDCSDGSDEDSRYCSVAVCTRNQTRCVNPGMEERVFQNIGCAMETGSCGGINCVNGGTCDATLDICDCPLGYTGVDCSLSCGTSYHIPNIALKIANGKEAVPYSWPWMARINSGKSLCGGFLIDDQHILTAAHCCDSPSPIQYTIYLGLSNRSNTYQDPNVKQMKVERIFLHEQYESYYADDICIVKLTKKIYPTQAVRYICLPQSSTADVKIKDEVEIAG</sequence>
<evidence type="ECO:0000256" key="2">
    <source>
        <dbReference type="ARBA" id="ARBA00004308"/>
    </source>
</evidence>
<dbReference type="PROSITE" id="PS50240">
    <property type="entry name" value="TRYPSIN_DOM"/>
    <property type="match status" value="1"/>
</dbReference>
<evidence type="ECO:0000256" key="9">
    <source>
        <dbReference type="ARBA" id="ARBA00023157"/>
    </source>
</evidence>
<dbReference type="SMART" id="SM00192">
    <property type="entry name" value="LDLa"/>
    <property type="match status" value="5"/>
</dbReference>
<reference evidence="14" key="1">
    <citation type="submission" date="2021-02" db="EMBL/GenBank/DDBJ databases">
        <authorList>
            <person name="Nowell W R."/>
        </authorList>
    </citation>
    <scope>NUCLEOTIDE SEQUENCE</scope>
</reference>
<evidence type="ECO:0000256" key="7">
    <source>
        <dbReference type="ARBA" id="ARBA00022989"/>
    </source>
</evidence>
<dbReference type="PRINTS" id="PR00261">
    <property type="entry name" value="LDLRECEPTOR"/>
</dbReference>
<dbReference type="Gene3D" id="2.40.10.10">
    <property type="entry name" value="Trypsin-like serine proteases"/>
    <property type="match status" value="1"/>
</dbReference>
<dbReference type="GO" id="GO:0006508">
    <property type="term" value="P:proteolysis"/>
    <property type="evidence" value="ECO:0007669"/>
    <property type="project" value="InterPro"/>
</dbReference>
<evidence type="ECO:0000313" key="15">
    <source>
        <dbReference type="EMBL" id="CAF3979605.1"/>
    </source>
</evidence>
<dbReference type="SUPFAM" id="SSF57424">
    <property type="entry name" value="LDL receptor-like module"/>
    <property type="match status" value="5"/>
</dbReference>
<evidence type="ECO:0000259" key="12">
    <source>
        <dbReference type="PROSITE" id="PS50026"/>
    </source>
</evidence>
<dbReference type="InterPro" id="IPR043504">
    <property type="entry name" value="Peptidase_S1_PA_chymotrypsin"/>
</dbReference>
<dbReference type="FunFam" id="2.40.10.10:FF:000068">
    <property type="entry name" value="transmembrane protease serine 2"/>
    <property type="match status" value="1"/>
</dbReference>
<keyword evidence="5" id="KW-0812">Transmembrane</keyword>
<dbReference type="Proteomes" id="UP000677228">
    <property type="component" value="Unassembled WGS sequence"/>
</dbReference>
<dbReference type="InterPro" id="IPR000742">
    <property type="entry name" value="EGF"/>
</dbReference>
<feature type="signal peptide" evidence="11">
    <location>
        <begin position="1"/>
        <end position="18"/>
    </location>
</feature>
<keyword evidence="9 10" id="KW-1015">Disulfide bond</keyword>
<dbReference type="PROSITE" id="PS00134">
    <property type="entry name" value="TRYPSIN_HIS"/>
    <property type="match status" value="1"/>
</dbReference>
<organism evidence="14 16">
    <name type="scientific">Didymodactylos carnosus</name>
    <dbReference type="NCBI Taxonomy" id="1234261"/>
    <lineage>
        <taxon>Eukaryota</taxon>
        <taxon>Metazoa</taxon>
        <taxon>Spiralia</taxon>
        <taxon>Gnathifera</taxon>
        <taxon>Rotifera</taxon>
        <taxon>Eurotatoria</taxon>
        <taxon>Bdelloidea</taxon>
        <taxon>Philodinida</taxon>
        <taxon>Philodinidae</taxon>
        <taxon>Didymodactylos</taxon>
    </lineage>
</organism>
<comment type="caution">
    <text evidence="10">Lacks conserved residue(s) required for the propagation of feature annotation.</text>
</comment>
<feature type="domain" description="EGF-like" evidence="12">
    <location>
        <begin position="430"/>
        <end position="464"/>
    </location>
</feature>
<dbReference type="SUPFAM" id="SSF50494">
    <property type="entry name" value="Trypsin-like serine proteases"/>
    <property type="match status" value="1"/>
</dbReference>
<dbReference type="Pfam" id="PF00057">
    <property type="entry name" value="Ldl_recept_a"/>
    <property type="match status" value="4"/>
</dbReference>
<evidence type="ECO:0000256" key="8">
    <source>
        <dbReference type="ARBA" id="ARBA00023136"/>
    </source>
</evidence>
<protein>
    <submittedName>
        <fullName evidence="14">Uncharacterized protein</fullName>
    </submittedName>
</protein>
<evidence type="ECO:0000256" key="5">
    <source>
        <dbReference type="ARBA" id="ARBA00022692"/>
    </source>
</evidence>
<comment type="subcellular location">
    <subcellularLocation>
        <location evidence="2">Endomembrane system</location>
    </subcellularLocation>
    <subcellularLocation>
        <location evidence="1">Membrane</location>
        <topology evidence="1">Single-pass membrane protein</topology>
    </subcellularLocation>
    <subcellularLocation>
        <location evidence="3">Secreted</location>
    </subcellularLocation>
</comment>
<comment type="caution">
    <text evidence="14">The sequence shown here is derived from an EMBL/GenBank/DDBJ whole genome shotgun (WGS) entry which is preliminary data.</text>
</comment>
<dbReference type="Gene3D" id="4.10.1220.10">
    <property type="entry name" value="EGF-type module"/>
    <property type="match status" value="1"/>
</dbReference>
<dbReference type="PANTHER" id="PTHR24270">
    <property type="entry name" value="LOW-DENSITY LIPOPROTEIN RECEPTOR-RELATED"/>
    <property type="match status" value="1"/>
</dbReference>
<dbReference type="InterPro" id="IPR036055">
    <property type="entry name" value="LDL_receptor-like_sf"/>
</dbReference>
<dbReference type="InterPro" id="IPR002172">
    <property type="entry name" value="LDrepeatLR_classA_rpt"/>
</dbReference>
<dbReference type="InterPro" id="IPR018114">
    <property type="entry name" value="TRYPSIN_HIS"/>
</dbReference>
<evidence type="ECO:0000256" key="6">
    <source>
        <dbReference type="ARBA" id="ARBA00022737"/>
    </source>
</evidence>
<dbReference type="SMART" id="SM00020">
    <property type="entry name" value="Tryp_SPc"/>
    <property type="match status" value="1"/>
</dbReference>
<dbReference type="InterPro" id="IPR009003">
    <property type="entry name" value="Peptidase_S1_PA"/>
</dbReference>
<keyword evidence="6" id="KW-0677">Repeat</keyword>
<dbReference type="Proteomes" id="UP000682733">
    <property type="component" value="Unassembled WGS sequence"/>
</dbReference>
<dbReference type="GO" id="GO:0004252">
    <property type="term" value="F:serine-type endopeptidase activity"/>
    <property type="evidence" value="ECO:0007669"/>
    <property type="project" value="InterPro"/>
</dbReference>
<keyword evidence="10" id="KW-0245">EGF-like domain</keyword>
<dbReference type="PANTHER" id="PTHR24270:SF63">
    <property type="entry name" value="TERRIBLY REDUCED OPTIC LOBES, ISOFORM B"/>
    <property type="match status" value="1"/>
</dbReference>
<dbReference type="EMBL" id="CAJOBA010034182">
    <property type="protein sequence ID" value="CAF3979605.1"/>
    <property type="molecule type" value="Genomic_DNA"/>
</dbReference>
<dbReference type="PROSITE" id="PS00022">
    <property type="entry name" value="EGF_1"/>
    <property type="match status" value="1"/>
</dbReference>
<keyword evidence="7" id="KW-1133">Transmembrane helix</keyword>
<dbReference type="GO" id="GO:0012505">
    <property type="term" value="C:endomembrane system"/>
    <property type="evidence" value="ECO:0007669"/>
    <property type="project" value="UniProtKB-SubCell"/>
</dbReference>
<dbReference type="CDD" id="cd00112">
    <property type="entry name" value="LDLa"/>
    <property type="match status" value="4"/>
</dbReference>
<dbReference type="Gene3D" id="2.10.25.10">
    <property type="entry name" value="Laminin"/>
    <property type="match status" value="1"/>
</dbReference>
<evidence type="ECO:0000259" key="13">
    <source>
        <dbReference type="PROSITE" id="PS50240"/>
    </source>
</evidence>
<keyword evidence="4" id="KW-0964">Secreted</keyword>
<evidence type="ECO:0000256" key="10">
    <source>
        <dbReference type="PROSITE-ProRule" id="PRU00076"/>
    </source>
</evidence>
<feature type="chain" id="PRO_5036273435" evidence="11">
    <location>
        <begin position="19"/>
        <end position="607"/>
    </location>
</feature>
<name>A0A8S2E9K7_9BILA</name>
<dbReference type="AlphaFoldDB" id="A0A8S2E9K7"/>
<feature type="domain" description="Peptidase S1" evidence="13">
    <location>
        <begin position="480"/>
        <end position="607"/>
    </location>
</feature>
<dbReference type="InterPro" id="IPR023415">
    <property type="entry name" value="LDLR_class-A_CS"/>
</dbReference>
<dbReference type="InterPro" id="IPR001254">
    <property type="entry name" value="Trypsin_dom"/>
</dbReference>
<dbReference type="PROSITE" id="PS50068">
    <property type="entry name" value="LDLRA_2"/>
    <property type="match status" value="5"/>
</dbReference>
<gene>
    <name evidence="14" type="ORF">OVA965_LOCUS22428</name>
    <name evidence="15" type="ORF">TMI583_LOCUS23144</name>
</gene>
<feature type="disulfide bond" evidence="10">
    <location>
        <begin position="454"/>
        <end position="463"/>
    </location>
</feature>
<accession>A0A8S2E9K7</accession>
<evidence type="ECO:0000256" key="3">
    <source>
        <dbReference type="ARBA" id="ARBA00004613"/>
    </source>
</evidence>
<dbReference type="Pfam" id="PF00089">
    <property type="entry name" value="Trypsin"/>
    <property type="match status" value="1"/>
</dbReference>
<dbReference type="PROSITE" id="PS50026">
    <property type="entry name" value="EGF_3"/>
    <property type="match status" value="1"/>
</dbReference>
<dbReference type="PROSITE" id="PS01209">
    <property type="entry name" value="LDLRA_1"/>
    <property type="match status" value="2"/>
</dbReference>